<protein>
    <submittedName>
        <fullName evidence="7">Outer membrane immunogenic protein</fullName>
    </submittedName>
</protein>
<gene>
    <name evidence="7" type="ORF">ABIE08_000476</name>
</gene>
<evidence type="ECO:0000256" key="1">
    <source>
        <dbReference type="ARBA" id="ARBA00004442"/>
    </source>
</evidence>
<comment type="caution">
    <text evidence="7">The sequence shown here is derived from an EMBL/GenBank/DDBJ whole genome shotgun (WGS) entry which is preliminary data.</text>
</comment>
<dbReference type="InterPro" id="IPR011250">
    <property type="entry name" value="OMP/PagP_B-barrel"/>
</dbReference>
<reference evidence="7 8" key="1">
    <citation type="submission" date="2024-06" db="EMBL/GenBank/DDBJ databases">
        <title>Sorghum-associated microbial communities from plants grown in Nebraska, USA.</title>
        <authorList>
            <person name="Schachtman D."/>
        </authorList>
    </citation>
    <scope>NUCLEOTIDE SEQUENCE [LARGE SCALE GENOMIC DNA]</scope>
    <source>
        <strain evidence="7 8">3207</strain>
    </source>
</reference>
<dbReference type="PANTHER" id="PTHR34001:SF3">
    <property type="entry name" value="BLL7405 PROTEIN"/>
    <property type="match status" value="1"/>
</dbReference>
<evidence type="ECO:0000256" key="2">
    <source>
        <dbReference type="ARBA" id="ARBA00022729"/>
    </source>
</evidence>
<dbReference type="InterPro" id="IPR051692">
    <property type="entry name" value="OMP-like"/>
</dbReference>
<accession>A0ABV2QVN5</accession>
<organism evidence="7 8">
    <name type="scientific">Kaistia defluvii</name>
    <dbReference type="NCBI Taxonomy" id="410841"/>
    <lineage>
        <taxon>Bacteria</taxon>
        <taxon>Pseudomonadati</taxon>
        <taxon>Pseudomonadota</taxon>
        <taxon>Alphaproteobacteria</taxon>
        <taxon>Hyphomicrobiales</taxon>
        <taxon>Kaistiaceae</taxon>
        <taxon>Kaistia</taxon>
    </lineage>
</organism>
<dbReference type="PANTHER" id="PTHR34001">
    <property type="entry name" value="BLL7405 PROTEIN"/>
    <property type="match status" value="1"/>
</dbReference>
<dbReference type="SUPFAM" id="SSF56925">
    <property type="entry name" value="OMPA-like"/>
    <property type="match status" value="1"/>
</dbReference>
<keyword evidence="2" id="KW-0732">Signal</keyword>
<dbReference type="Pfam" id="PF13505">
    <property type="entry name" value="OMP_b-brl"/>
    <property type="match status" value="1"/>
</dbReference>
<name>A0ABV2QVN5_9HYPH</name>
<evidence type="ECO:0000313" key="8">
    <source>
        <dbReference type="Proteomes" id="UP001549321"/>
    </source>
</evidence>
<keyword evidence="4" id="KW-0998">Cell outer membrane</keyword>
<dbReference type="Proteomes" id="UP001549321">
    <property type="component" value="Unassembled WGS sequence"/>
</dbReference>
<proteinExistence type="inferred from homology"/>
<evidence type="ECO:0000256" key="4">
    <source>
        <dbReference type="ARBA" id="ARBA00023237"/>
    </source>
</evidence>
<keyword evidence="3" id="KW-0472">Membrane</keyword>
<evidence type="ECO:0000256" key="5">
    <source>
        <dbReference type="ARBA" id="ARBA00038306"/>
    </source>
</evidence>
<feature type="domain" description="Outer membrane protein beta-barrel" evidence="6">
    <location>
        <begin position="3"/>
        <end position="256"/>
    </location>
</feature>
<evidence type="ECO:0000256" key="3">
    <source>
        <dbReference type="ARBA" id="ARBA00023136"/>
    </source>
</evidence>
<comment type="subcellular location">
    <subcellularLocation>
        <location evidence="1">Cell outer membrane</location>
    </subcellularLocation>
</comment>
<dbReference type="InterPro" id="IPR027385">
    <property type="entry name" value="Beta-barrel_OMP"/>
</dbReference>
<evidence type="ECO:0000259" key="6">
    <source>
        <dbReference type="Pfam" id="PF13505"/>
    </source>
</evidence>
<dbReference type="RefSeq" id="WP_354548467.1">
    <property type="nucleotide sequence ID" value="NZ_JBEPSM010000001.1"/>
</dbReference>
<dbReference type="EMBL" id="JBEPSM010000001">
    <property type="protein sequence ID" value="MET4632563.1"/>
    <property type="molecule type" value="Genomic_DNA"/>
</dbReference>
<dbReference type="Gene3D" id="2.40.160.20">
    <property type="match status" value="1"/>
</dbReference>
<keyword evidence="8" id="KW-1185">Reference proteome</keyword>
<evidence type="ECO:0000313" key="7">
    <source>
        <dbReference type="EMBL" id="MET4632563.1"/>
    </source>
</evidence>
<sequence length="256" mass="26827">MVSVLALGAAGAQAADLIEAPVVVAAPEVFNWTGFYVGVHGGLGAGTNDYSVSGFQEHQVLGFSTFGGSDDENANGGFGGVQVGYNYQFGSSFVAGVEADIAAASISSDASNVFGIESWGGSTRPLDMGVDSKVDWFGTLRARLGFAVDNVLFYGTGGAAYGHVKTSYNIDYDNGDDVLSGSNSDTQWGWTVGAGFEYGITKNVTLKAEYLYVDLGSASLANDVTVHDTGFRYINLDSADVDTKFHTIKAGLNYKF</sequence>
<comment type="similarity">
    <text evidence="5">Belongs to the Omp25/RopB family.</text>
</comment>